<dbReference type="AlphaFoldDB" id="A0A811K1U1"/>
<dbReference type="PRINTS" id="PR00463">
    <property type="entry name" value="EP450I"/>
</dbReference>
<evidence type="ECO:0000256" key="5">
    <source>
        <dbReference type="ARBA" id="ARBA00023004"/>
    </source>
</evidence>
<dbReference type="InterPro" id="IPR050182">
    <property type="entry name" value="Cytochrome_P450_fam2"/>
</dbReference>
<accession>A0A811K1U1</accession>
<keyword evidence="10" id="KW-1185">Reference proteome</keyword>
<dbReference type="EMBL" id="CAJFCW020000002">
    <property type="protein sequence ID" value="CAG9089182.1"/>
    <property type="molecule type" value="Genomic_DNA"/>
</dbReference>
<dbReference type="PANTHER" id="PTHR24300">
    <property type="entry name" value="CYTOCHROME P450 508A4-RELATED"/>
    <property type="match status" value="1"/>
</dbReference>
<dbReference type="Proteomes" id="UP000783686">
    <property type="component" value="Unassembled WGS sequence"/>
</dbReference>
<evidence type="ECO:0008006" key="11">
    <source>
        <dbReference type="Google" id="ProtNLM"/>
    </source>
</evidence>
<evidence type="ECO:0000256" key="3">
    <source>
        <dbReference type="ARBA" id="ARBA00022723"/>
    </source>
</evidence>
<dbReference type="Pfam" id="PF00067">
    <property type="entry name" value="p450"/>
    <property type="match status" value="1"/>
</dbReference>
<keyword evidence="5 7" id="KW-0408">Iron</keyword>
<comment type="similarity">
    <text evidence="2 8">Belongs to the cytochrome P450 family.</text>
</comment>
<dbReference type="GO" id="GO:0006805">
    <property type="term" value="P:xenobiotic metabolic process"/>
    <property type="evidence" value="ECO:0007669"/>
    <property type="project" value="TreeGrafter"/>
</dbReference>
<dbReference type="InterPro" id="IPR002401">
    <property type="entry name" value="Cyt_P450_E_grp-I"/>
</dbReference>
<dbReference type="InterPro" id="IPR017972">
    <property type="entry name" value="Cyt_P450_CS"/>
</dbReference>
<evidence type="ECO:0000256" key="4">
    <source>
        <dbReference type="ARBA" id="ARBA00023002"/>
    </source>
</evidence>
<evidence type="ECO:0000256" key="2">
    <source>
        <dbReference type="ARBA" id="ARBA00010617"/>
    </source>
</evidence>
<feature type="binding site" description="axial binding residue" evidence="7">
    <location>
        <position position="447"/>
    </location>
    <ligand>
        <name>heme</name>
        <dbReference type="ChEBI" id="CHEBI:30413"/>
    </ligand>
    <ligandPart>
        <name>Fe</name>
        <dbReference type="ChEBI" id="CHEBI:18248"/>
    </ligandPart>
</feature>
<comment type="caution">
    <text evidence="9">The sequence shown here is derived from an EMBL/GenBank/DDBJ whole genome shotgun (WGS) entry which is preliminary data.</text>
</comment>
<dbReference type="Proteomes" id="UP000614601">
    <property type="component" value="Unassembled WGS sequence"/>
</dbReference>
<dbReference type="PROSITE" id="PS00086">
    <property type="entry name" value="CYTOCHROME_P450"/>
    <property type="match status" value="1"/>
</dbReference>
<proteinExistence type="inferred from homology"/>
<dbReference type="GO" id="GO:0020037">
    <property type="term" value="F:heme binding"/>
    <property type="evidence" value="ECO:0007669"/>
    <property type="project" value="InterPro"/>
</dbReference>
<sequence length="503" mass="58407">MAVFALIALLIVALLFYNYYWKRKDLPPGPAPIPLLGNALALQTNKHWPGLFLKWSQEYGKMFTYWLSEMPIVAVTDTKLINQMFIKEGDIFVDRFELGTLNDDCRGGQYGLIFAKWDLARDHRRFGLKVFRDFGVGKNKMQENILAEIQNFFEKIDNEALGKEEFDLFPLTDMAVGSIINSLLFGYRFTENGKEQEFIRMKAQLHTYVNSFLHPLIRLWAGFGPAKYLPFCRAPCQALVQTHKEIFADMDKHIIEHKQFLHQQDDNFEPRDYVDAYLMEKKRLEASGESSTLFSDIQLKNITFDFWLAGQETSSTTISWGIAFMIHHPEHQDKAYEELQRVLGSDRLITTADKHDLPYMNALIMEIQRRANLISENIFRVANRDCHFGGYTIRKGQICLAQLSAVLEDPDYFERPQEFRPERFLDSNGQVQKCDELIPFGVGKRSCVGEALARMELFLIIANLLNRYKFLPAKELPILEKWPTGMATLLRPYKCKIVERKHL</sequence>
<evidence type="ECO:0000313" key="10">
    <source>
        <dbReference type="Proteomes" id="UP000614601"/>
    </source>
</evidence>
<keyword evidence="7 8" id="KW-0349">Heme</keyword>
<dbReference type="PRINTS" id="PR00385">
    <property type="entry name" value="P450"/>
</dbReference>
<dbReference type="OrthoDB" id="1055148at2759"/>
<evidence type="ECO:0000256" key="6">
    <source>
        <dbReference type="ARBA" id="ARBA00023033"/>
    </source>
</evidence>
<evidence type="ECO:0000256" key="8">
    <source>
        <dbReference type="RuleBase" id="RU000461"/>
    </source>
</evidence>
<dbReference type="GO" id="GO:0005506">
    <property type="term" value="F:iron ion binding"/>
    <property type="evidence" value="ECO:0007669"/>
    <property type="project" value="InterPro"/>
</dbReference>
<dbReference type="SUPFAM" id="SSF48264">
    <property type="entry name" value="Cytochrome P450"/>
    <property type="match status" value="1"/>
</dbReference>
<keyword evidence="3 7" id="KW-0479">Metal-binding</keyword>
<evidence type="ECO:0000256" key="7">
    <source>
        <dbReference type="PIRSR" id="PIRSR602401-1"/>
    </source>
</evidence>
<dbReference type="FunFam" id="1.10.630.10:FF:000036">
    <property type="entry name" value="CYtochrome P450 family"/>
    <property type="match status" value="1"/>
</dbReference>
<dbReference type="Gene3D" id="1.10.630.10">
    <property type="entry name" value="Cytochrome P450"/>
    <property type="match status" value="1"/>
</dbReference>
<keyword evidence="4 8" id="KW-0560">Oxidoreductase</keyword>
<evidence type="ECO:0000313" key="9">
    <source>
        <dbReference type="EMBL" id="CAD5209386.1"/>
    </source>
</evidence>
<dbReference type="InterPro" id="IPR001128">
    <property type="entry name" value="Cyt_P450"/>
</dbReference>
<dbReference type="PANTHER" id="PTHR24300:SF375">
    <property type="entry name" value="CYTOCHROME P450 FAMILY"/>
    <property type="match status" value="1"/>
</dbReference>
<dbReference type="CDD" id="cd20617">
    <property type="entry name" value="CYP1_2-like"/>
    <property type="match status" value="1"/>
</dbReference>
<organism evidence="9 10">
    <name type="scientific">Bursaphelenchus okinawaensis</name>
    <dbReference type="NCBI Taxonomy" id="465554"/>
    <lineage>
        <taxon>Eukaryota</taxon>
        <taxon>Metazoa</taxon>
        <taxon>Ecdysozoa</taxon>
        <taxon>Nematoda</taxon>
        <taxon>Chromadorea</taxon>
        <taxon>Rhabditida</taxon>
        <taxon>Tylenchina</taxon>
        <taxon>Tylenchomorpha</taxon>
        <taxon>Aphelenchoidea</taxon>
        <taxon>Aphelenchoididae</taxon>
        <taxon>Bursaphelenchus</taxon>
    </lineage>
</organism>
<evidence type="ECO:0000256" key="1">
    <source>
        <dbReference type="ARBA" id="ARBA00001971"/>
    </source>
</evidence>
<dbReference type="InterPro" id="IPR036396">
    <property type="entry name" value="Cyt_P450_sf"/>
</dbReference>
<dbReference type="GO" id="GO:0016712">
    <property type="term" value="F:oxidoreductase activity, acting on paired donors, with incorporation or reduction of molecular oxygen, reduced flavin or flavoprotein as one donor, and incorporation of one atom of oxygen"/>
    <property type="evidence" value="ECO:0007669"/>
    <property type="project" value="TreeGrafter"/>
</dbReference>
<protein>
    <recommendedName>
        <fullName evidence="11">CYtochrome P450 family</fullName>
    </recommendedName>
</protein>
<dbReference type="GO" id="GO:0006082">
    <property type="term" value="P:organic acid metabolic process"/>
    <property type="evidence" value="ECO:0007669"/>
    <property type="project" value="TreeGrafter"/>
</dbReference>
<keyword evidence="6 8" id="KW-0503">Monooxygenase</keyword>
<dbReference type="EMBL" id="CAJFDH010000002">
    <property type="protein sequence ID" value="CAD5209386.1"/>
    <property type="molecule type" value="Genomic_DNA"/>
</dbReference>
<gene>
    <name evidence="9" type="ORF">BOKJ2_LOCUS2654</name>
</gene>
<name>A0A811K1U1_9BILA</name>
<reference evidence="9" key="1">
    <citation type="submission" date="2020-09" db="EMBL/GenBank/DDBJ databases">
        <authorList>
            <person name="Kikuchi T."/>
        </authorList>
    </citation>
    <scope>NUCLEOTIDE SEQUENCE</scope>
    <source>
        <strain evidence="9">SH1</strain>
    </source>
</reference>
<comment type="cofactor">
    <cofactor evidence="1 7">
        <name>heme</name>
        <dbReference type="ChEBI" id="CHEBI:30413"/>
    </cofactor>
</comment>
<dbReference type="GO" id="GO:0005737">
    <property type="term" value="C:cytoplasm"/>
    <property type="evidence" value="ECO:0007669"/>
    <property type="project" value="TreeGrafter"/>
</dbReference>